<feature type="transmembrane region" description="Helical" evidence="1">
    <location>
        <begin position="21"/>
        <end position="45"/>
    </location>
</feature>
<evidence type="ECO:0000256" key="1">
    <source>
        <dbReference type="SAM" id="Phobius"/>
    </source>
</evidence>
<protein>
    <submittedName>
        <fullName evidence="2">Uncharacterized protein</fullName>
    </submittedName>
</protein>
<dbReference type="KEGG" id="tde:TDE_1303"/>
<keyword evidence="3" id="KW-1185">Reference proteome</keyword>
<evidence type="ECO:0000313" key="3">
    <source>
        <dbReference type="Proteomes" id="UP000008212"/>
    </source>
</evidence>
<organism evidence="2 3">
    <name type="scientific">Treponema denticola (strain ATCC 35405 / DSM 14222 / CIP 103919 / JCM 8153 / KCTC 15104)</name>
    <dbReference type="NCBI Taxonomy" id="243275"/>
    <lineage>
        <taxon>Bacteria</taxon>
        <taxon>Pseudomonadati</taxon>
        <taxon>Spirochaetota</taxon>
        <taxon>Spirochaetia</taxon>
        <taxon>Spirochaetales</taxon>
        <taxon>Treponemataceae</taxon>
        <taxon>Treponema</taxon>
    </lineage>
</organism>
<accession>Q73N53</accession>
<keyword evidence="1" id="KW-0812">Transmembrane</keyword>
<dbReference type="HOGENOM" id="CLU_2884601_0_0_12"/>
<keyword evidence="1" id="KW-1133">Transmembrane helix</keyword>
<dbReference type="Proteomes" id="UP000008212">
    <property type="component" value="Chromosome"/>
</dbReference>
<keyword evidence="1" id="KW-0472">Membrane</keyword>
<evidence type="ECO:0000313" key="2">
    <source>
        <dbReference type="EMBL" id="AAS11820.1"/>
    </source>
</evidence>
<dbReference type="AlphaFoldDB" id="Q73N53"/>
<name>Q73N53_TREDE</name>
<gene>
    <name evidence="2" type="ordered locus">TDE_1303</name>
</gene>
<dbReference type="STRING" id="243275.TDE_1303"/>
<dbReference type="EMBL" id="AE017226">
    <property type="protein sequence ID" value="AAS11820.1"/>
    <property type="molecule type" value="Genomic_DNA"/>
</dbReference>
<dbReference type="PaxDb" id="243275-TDE_1303"/>
<sequence>MSFFRHKPDYFIQFFRHNYCIFHIHMVIYFLLLVKFILILIFQSLEPLCTPLLPLTFFDNKLK</sequence>
<reference evidence="2 3" key="1">
    <citation type="journal article" date="2004" name="Proc. Natl. Acad. Sci. U.S.A.">
        <title>Comparison of the genome of the oral pathogen Treponema denticola with other spirochete genomes.</title>
        <authorList>
            <person name="Seshadri R."/>
            <person name="Myers G.S."/>
            <person name="Tettelin H."/>
            <person name="Eisen J.A."/>
            <person name="Heidelberg J.F."/>
            <person name="Dodson R.J."/>
            <person name="Davidsen T.M."/>
            <person name="DeBoy R.T."/>
            <person name="Fouts D.E."/>
            <person name="Haft D.H."/>
            <person name="Selengut J."/>
            <person name="Ren Q."/>
            <person name="Brinkac L.M."/>
            <person name="Madupu R."/>
            <person name="Kolonay J."/>
            <person name="Durkin S.A."/>
            <person name="Daugherty S.C."/>
            <person name="Shetty J."/>
            <person name="Shvartsbeyn A."/>
            <person name="Gebregeorgis E."/>
            <person name="Geer K."/>
            <person name="Tsegaye G."/>
            <person name="Malek J."/>
            <person name="Ayodeji B."/>
            <person name="Shatsman S."/>
            <person name="McLeod M.P."/>
            <person name="Smajs D."/>
            <person name="Howell J.K."/>
            <person name="Pal S."/>
            <person name="Amin A."/>
            <person name="Vashisth P."/>
            <person name="McNeill T.Z."/>
            <person name="Xiang Q."/>
            <person name="Sodergren E."/>
            <person name="Baca E."/>
            <person name="Weinstock G.M."/>
            <person name="Norris S.J."/>
            <person name="Fraser C.M."/>
            <person name="Paulsen I.T."/>
        </authorList>
    </citation>
    <scope>NUCLEOTIDE SEQUENCE [LARGE SCALE GENOMIC DNA]</scope>
    <source>
        <strain evidence="3">ATCC 35405 / DSM 14222 / CIP 103919 / JCM 8153 / KCTC 15104</strain>
    </source>
</reference>
<proteinExistence type="predicted"/>